<protein>
    <submittedName>
        <fullName evidence="2">Uncharacterized protein</fullName>
    </submittedName>
</protein>
<evidence type="ECO:0000256" key="1">
    <source>
        <dbReference type="SAM" id="Phobius"/>
    </source>
</evidence>
<sequence length="40" mass="4754">MDDQERTRKNRRRARNWALAIGGVAIAFYVGIFFLIHARY</sequence>
<dbReference type="EMBL" id="JALJYF010000002">
    <property type="protein sequence ID" value="MCP1727951.1"/>
    <property type="molecule type" value="Genomic_DNA"/>
</dbReference>
<accession>A0ABT1G9M4</accession>
<feature type="transmembrane region" description="Helical" evidence="1">
    <location>
        <begin position="16"/>
        <end position="36"/>
    </location>
</feature>
<evidence type="ECO:0000313" key="2">
    <source>
        <dbReference type="EMBL" id="MCP1727951.1"/>
    </source>
</evidence>
<keyword evidence="1" id="KW-0472">Membrane</keyword>
<comment type="caution">
    <text evidence="2">The sequence shown here is derived from an EMBL/GenBank/DDBJ whole genome shotgun (WGS) entry which is preliminary data.</text>
</comment>
<dbReference type="Proteomes" id="UP001523550">
    <property type="component" value="Unassembled WGS sequence"/>
</dbReference>
<keyword evidence="1" id="KW-0812">Transmembrane</keyword>
<name>A0ABT1G9M4_9GAMM</name>
<keyword evidence="1" id="KW-1133">Transmembrane helix</keyword>
<proteinExistence type="predicted"/>
<gene>
    <name evidence="2" type="ORF">J2T60_001951</name>
</gene>
<evidence type="ECO:0000313" key="3">
    <source>
        <dbReference type="Proteomes" id="UP001523550"/>
    </source>
</evidence>
<reference evidence="2 3" key="1">
    <citation type="submission" date="2022-03" db="EMBL/GenBank/DDBJ databases">
        <title>Genomic Encyclopedia of Type Strains, Phase III (KMG-III): the genomes of soil and plant-associated and newly described type strains.</title>
        <authorList>
            <person name="Whitman W."/>
        </authorList>
    </citation>
    <scope>NUCLEOTIDE SEQUENCE [LARGE SCALE GENOMIC DNA]</scope>
    <source>
        <strain evidence="2 3">BSker1</strain>
    </source>
</reference>
<keyword evidence="3" id="KW-1185">Reference proteome</keyword>
<organism evidence="2 3">
    <name type="scientific">Natronospira proteinivora</name>
    <dbReference type="NCBI Taxonomy" id="1807133"/>
    <lineage>
        <taxon>Bacteria</taxon>
        <taxon>Pseudomonadati</taxon>
        <taxon>Pseudomonadota</taxon>
        <taxon>Gammaproteobacteria</taxon>
        <taxon>Natronospirales</taxon>
        <taxon>Natronospiraceae</taxon>
        <taxon>Natronospira</taxon>
    </lineage>
</organism>
<dbReference type="RefSeq" id="WP_301288404.1">
    <property type="nucleotide sequence ID" value="NZ_JALJYF010000002.1"/>
</dbReference>